<dbReference type="CDD" id="cd01110">
    <property type="entry name" value="HTH_SoxR"/>
    <property type="match status" value="1"/>
</dbReference>
<dbReference type="NCBIfam" id="TIGR01950">
    <property type="entry name" value="SoxR"/>
    <property type="match status" value="1"/>
</dbReference>
<evidence type="ECO:0000256" key="7">
    <source>
        <dbReference type="ARBA" id="ARBA00023125"/>
    </source>
</evidence>
<evidence type="ECO:0000259" key="9">
    <source>
        <dbReference type="PROSITE" id="PS50937"/>
    </source>
</evidence>
<gene>
    <name evidence="10" type="primary">soxR</name>
    <name evidence="10" type="ORF">ACFOND_15270</name>
</gene>
<keyword evidence="4" id="KW-0408">Iron</keyword>
<dbReference type="InterPro" id="IPR047057">
    <property type="entry name" value="MerR_fam"/>
</dbReference>
<dbReference type="EMBL" id="JBHRYN010000069">
    <property type="protein sequence ID" value="MFC3702990.1"/>
    <property type="molecule type" value="Genomic_DNA"/>
</dbReference>
<evidence type="ECO:0000256" key="4">
    <source>
        <dbReference type="ARBA" id="ARBA00023004"/>
    </source>
</evidence>
<organism evidence="10 11">
    <name type="scientific">Reinekea marina</name>
    <dbReference type="NCBI Taxonomy" id="1310421"/>
    <lineage>
        <taxon>Bacteria</taxon>
        <taxon>Pseudomonadati</taxon>
        <taxon>Pseudomonadota</taxon>
        <taxon>Gammaproteobacteria</taxon>
        <taxon>Oceanospirillales</taxon>
        <taxon>Saccharospirillaceae</taxon>
        <taxon>Reinekea</taxon>
    </lineage>
</organism>
<dbReference type="InterPro" id="IPR009061">
    <property type="entry name" value="DNA-bd_dom_put_sf"/>
</dbReference>
<evidence type="ECO:0000256" key="5">
    <source>
        <dbReference type="ARBA" id="ARBA00023014"/>
    </source>
</evidence>
<dbReference type="PRINTS" id="PR00040">
    <property type="entry name" value="HTHMERR"/>
</dbReference>
<feature type="domain" description="HTH merR-type" evidence="9">
    <location>
        <begin position="1"/>
        <end position="70"/>
    </location>
</feature>
<name>A0ABV7WUM0_9GAMM</name>
<keyword evidence="5" id="KW-0411">Iron-sulfur</keyword>
<dbReference type="PANTHER" id="PTHR30204">
    <property type="entry name" value="REDOX-CYCLING DRUG-SENSING TRANSCRIPTIONAL ACTIVATOR SOXR"/>
    <property type="match status" value="1"/>
</dbReference>
<dbReference type="SUPFAM" id="SSF46955">
    <property type="entry name" value="Putative DNA-binding domain"/>
    <property type="match status" value="1"/>
</dbReference>
<dbReference type="Gene3D" id="1.10.1660.10">
    <property type="match status" value="1"/>
</dbReference>
<dbReference type="PROSITE" id="PS00552">
    <property type="entry name" value="HTH_MERR_1"/>
    <property type="match status" value="1"/>
</dbReference>
<keyword evidence="11" id="KW-1185">Reference proteome</keyword>
<dbReference type="PANTHER" id="PTHR30204:SF0">
    <property type="entry name" value="REDOX-SENSITIVE TRANSCRIPTIONAL ACTIVATOR SOXR"/>
    <property type="match status" value="1"/>
</dbReference>
<keyword evidence="3" id="KW-0479">Metal-binding</keyword>
<evidence type="ECO:0000256" key="8">
    <source>
        <dbReference type="ARBA" id="ARBA00023163"/>
    </source>
</evidence>
<evidence type="ECO:0000256" key="6">
    <source>
        <dbReference type="ARBA" id="ARBA00023015"/>
    </source>
</evidence>
<keyword evidence="7" id="KW-0238">DNA-binding</keyword>
<keyword evidence="6" id="KW-0805">Transcription regulation</keyword>
<proteinExistence type="predicted"/>
<keyword evidence="8" id="KW-0804">Transcription</keyword>
<protein>
    <recommendedName>
        <fullName evidence="1">Redox-sensitive transcriptional activator SoxR</fullName>
    </recommendedName>
</protein>
<evidence type="ECO:0000256" key="3">
    <source>
        <dbReference type="ARBA" id="ARBA00022723"/>
    </source>
</evidence>
<dbReference type="Pfam" id="PF09278">
    <property type="entry name" value="MerR-DNA-bind"/>
    <property type="match status" value="1"/>
</dbReference>
<sequence>MELSVGEVAKRSGISVPTLHFYESKGLITSRRNQGNQRRYERSVLRRVAIIKTAQQLGLSLKDIAQSMACLPTNKAPTKQDWLKMSKQWQHELDARISRLEKLRDHLGDCIGCGCLSLQSCKLRNPDDILGKKEVGAVELSQQ</sequence>
<dbReference type="SMART" id="SM00422">
    <property type="entry name" value="HTH_MERR"/>
    <property type="match status" value="1"/>
</dbReference>
<evidence type="ECO:0000313" key="10">
    <source>
        <dbReference type="EMBL" id="MFC3702990.1"/>
    </source>
</evidence>
<dbReference type="Pfam" id="PF00376">
    <property type="entry name" value="MerR"/>
    <property type="match status" value="1"/>
</dbReference>
<dbReference type="InterPro" id="IPR015358">
    <property type="entry name" value="Tscrpt_reg_MerR_DNA-bd"/>
</dbReference>
<accession>A0ABV7WUM0</accession>
<dbReference type="InterPro" id="IPR010211">
    <property type="entry name" value="Redox-sen_tscrpt-act_SoxR"/>
</dbReference>
<dbReference type="PROSITE" id="PS50937">
    <property type="entry name" value="HTH_MERR_2"/>
    <property type="match status" value="1"/>
</dbReference>
<comment type="caution">
    <text evidence="10">The sequence shown here is derived from an EMBL/GenBank/DDBJ whole genome shotgun (WGS) entry which is preliminary data.</text>
</comment>
<evidence type="ECO:0000313" key="11">
    <source>
        <dbReference type="Proteomes" id="UP001595710"/>
    </source>
</evidence>
<reference evidence="11" key="1">
    <citation type="journal article" date="2019" name="Int. J. Syst. Evol. Microbiol.">
        <title>The Global Catalogue of Microorganisms (GCM) 10K type strain sequencing project: providing services to taxonomists for standard genome sequencing and annotation.</title>
        <authorList>
            <consortium name="The Broad Institute Genomics Platform"/>
            <consortium name="The Broad Institute Genome Sequencing Center for Infectious Disease"/>
            <person name="Wu L."/>
            <person name="Ma J."/>
        </authorList>
    </citation>
    <scope>NUCLEOTIDE SEQUENCE [LARGE SCALE GENOMIC DNA]</scope>
    <source>
        <strain evidence="11">CECT 8288</strain>
    </source>
</reference>
<keyword evidence="2" id="KW-0001">2Fe-2S</keyword>
<dbReference type="InterPro" id="IPR000551">
    <property type="entry name" value="MerR-type_HTH_dom"/>
</dbReference>
<evidence type="ECO:0000256" key="1">
    <source>
        <dbReference type="ARBA" id="ARBA00014474"/>
    </source>
</evidence>
<dbReference type="Proteomes" id="UP001595710">
    <property type="component" value="Unassembled WGS sequence"/>
</dbReference>
<evidence type="ECO:0000256" key="2">
    <source>
        <dbReference type="ARBA" id="ARBA00022714"/>
    </source>
</evidence>
<dbReference type="RefSeq" id="WP_290280157.1">
    <property type="nucleotide sequence ID" value="NZ_JAUFQI010000001.1"/>
</dbReference>